<feature type="region of interest" description="Disordered" evidence="1">
    <location>
        <begin position="1"/>
        <end position="60"/>
    </location>
</feature>
<organism evidence="2">
    <name type="scientific">Siphoviridae sp. ctQJR51</name>
    <dbReference type="NCBI Taxonomy" id="2826327"/>
    <lineage>
        <taxon>Viruses</taxon>
        <taxon>Duplodnaviria</taxon>
        <taxon>Heunggongvirae</taxon>
        <taxon>Uroviricota</taxon>
        <taxon>Caudoviricetes</taxon>
    </lineage>
</organism>
<protein>
    <submittedName>
        <fullName evidence="2">Uncharacterized protein</fullName>
    </submittedName>
</protein>
<evidence type="ECO:0000256" key="1">
    <source>
        <dbReference type="SAM" id="MobiDB-lite"/>
    </source>
</evidence>
<dbReference type="EMBL" id="BK014807">
    <property type="protein sequence ID" value="DAD76703.1"/>
    <property type="molecule type" value="Genomic_DNA"/>
</dbReference>
<reference evidence="2" key="1">
    <citation type="journal article" date="2021" name="Proc. Natl. Acad. Sci. U.S.A.">
        <title>A Catalog of Tens of Thousands of Viruses from Human Metagenomes Reveals Hidden Associations with Chronic Diseases.</title>
        <authorList>
            <person name="Tisza M.J."/>
            <person name="Buck C.B."/>
        </authorList>
    </citation>
    <scope>NUCLEOTIDE SEQUENCE</scope>
    <source>
        <strain evidence="2">CtQJR51</strain>
    </source>
</reference>
<evidence type="ECO:0000313" key="2">
    <source>
        <dbReference type="EMBL" id="DAD76730.1"/>
    </source>
</evidence>
<sequence length="60" mass="6178">MRPKEGAKPRGLRTPRNGTASPKPATARKAGVGRKEGSAKRNEGRGQPRSGSASPKPATA</sequence>
<accession>A0A8S5M3C4</accession>
<proteinExistence type="predicted"/>
<feature type="compositionally biased region" description="Basic and acidic residues" evidence="1">
    <location>
        <begin position="33"/>
        <end position="46"/>
    </location>
</feature>
<dbReference type="EMBL" id="BK014807">
    <property type="protein sequence ID" value="DAD76730.1"/>
    <property type="molecule type" value="Genomic_DNA"/>
</dbReference>
<name>A0A8S5M3C4_9CAUD</name>